<dbReference type="GO" id="GO:0006046">
    <property type="term" value="P:N-acetylglucosamine catabolic process"/>
    <property type="evidence" value="ECO:0007669"/>
    <property type="project" value="UniProtKB-UniRule"/>
</dbReference>
<feature type="active site" description="For ring-opening step" evidence="4">
    <location>
        <position position="143"/>
    </location>
</feature>
<keyword evidence="2 4" id="KW-0378">Hydrolase</keyword>
<dbReference type="Proteomes" id="UP000569732">
    <property type="component" value="Unassembled WGS sequence"/>
</dbReference>
<dbReference type="PANTHER" id="PTHR11280:SF5">
    <property type="entry name" value="GLUCOSAMINE-6-PHOSPHATE ISOMERASE"/>
    <property type="match status" value="1"/>
</dbReference>
<proteinExistence type="inferred from homology"/>
<comment type="subunit">
    <text evidence="4">Homohexamer.</text>
</comment>
<evidence type="ECO:0000256" key="3">
    <source>
        <dbReference type="ARBA" id="ARBA00023277"/>
    </source>
</evidence>
<dbReference type="PROSITE" id="PS01161">
    <property type="entry name" value="GLC_GALNAC_ISOMERASE"/>
    <property type="match status" value="1"/>
</dbReference>
<dbReference type="UniPathway" id="UPA00629">
    <property type="reaction ID" value="UER00684"/>
</dbReference>
<dbReference type="SUPFAM" id="SSF100950">
    <property type="entry name" value="NagB/RpiA/CoA transferase-like"/>
    <property type="match status" value="1"/>
</dbReference>
<dbReference type="GO" id="GO:0004342">
    <property type="term" value="F:glucosamine-6-phosphate deaminase activity"/>
    <property type="evidence" value="ECO:0007669"/>
    <property type="project" value="UniProtKB-UniRule"/>
</dbReference>
<dbReference type="EC" id="3.5.99.6" evidence="4"/>
<dbReference type="NCBIfam" id="TIGR00502">
    <property type="entry name" value="nagB"/>
    <property type="match status" value="1"/>
</dbReference>
<protein>
    <recommendedName>
        <fullName evidence="4">Glucosamine-6-phosphate deaminase</fullName>
        <ecNumber evidence="4">3.5.99.6</ecNumber>
    </recommendedName>
    <alternativeName>
        <fullName evidence="4">GlcN6P deaminase</fullName>
        <shortName evidence="4">GNPDA</shortName>
    </alternativeName>
    <alternativeName>
        <fullName evidence="4">Glucosamine-6-phosphate isomerase</fullName>
    </alternativeName>
</protein>
<dbReference type="Pfam" id="PF01182">
    <property type="entry name" value="Glucosamine_iso"/>
    <property type="match status" value="1"/>
</dbReference>
<dbReference type="RefSeq" id="WP_180570658.1">
    <property type="nucleotide sequence ID" value="NZ_JACCKB010000047.1"/>
</dbReference>
<evidence type="ECO:0000256" key="2">
    <source>
        <dbReference type="ARBA" id="ARBA00022801"/>
    </source>
</evidence>
<comment type="pathway">
    <text evidence="4">Amino-sugar metabolism; N-acetylneuraminate degradation; D-fructose 6-phosphate from N-acetylneuraminate: step 5/5.</text>
</comment>
<sequence>MEVIILPTAKQVACYGADVCESLIKTKPAAVLGLATGSTPLALYKELIKYYQQQHISFSQITTFNLDEYVGVSASHSQSYHYYMKTQLFDFIDIDPGNTHIPHGDAVDVQQEAIRYEQLIHEKGGIDLQLLGIGRNGHIGFNEPTSSLNSITRVKALTNATKADNQRFFGLGEYQPTHAITMGIKTIMQARQVLLLATGTNKAQAVKAMIEGPVCAMCPASCLQLHQYATIVLDQQAASELIMQDYYQFAKQACDTLFTQSGEGCTKSYG</sequence>
<dbReference type="EMBL" id="JACCKB010000047">
    <property type="protein sequence ID" value="NYZ68655.1"/>
    <property type="molecule type" value="Genomic_DNA"/>
</dbReference>
<dbReference type="InterPro" id="IPR004547">
    <property type="entry name" value="Glucosamine6P_isomerase"/>
</dbReference>
<evidence type="ECO:0000313" key="7">
    <source>
        <dbReference type="Proteomes" id="UP000569732"/>
    </source>
</evidence>
<dbReference type="InterPro" id="IPR037171">
    <property type="entry name" value="NagB/RpiA_transferase-like"/>
</dbReference>
<dbReference type="GO" id="GO:0006043">
    <property type="term" value="P:glucosamine catabolic process"/>
    <property type="evidence" value="ECO:0007669"/>
    <property type="project" value="TreeGrafter"/>
</dbReference>
<dbReference type="GO" id="GO:0042802">
    <property type="term" value="F:identical protein binding"/>
    <property type="evidence" value="ECO:0007669"/>
    <property type="project" value="TreeGrafter"/>
</dbReference>
<evidence type="ECO:0000313" key="6">
    <source>
        <dbReference type="EMBL" id="NYZ68655.1"/>
    </source>
</evidence>
<dbReference type="FunFam" id="3.40.50.1360:FF:000003">
    <property type="entry name" value="Glucosamine-6-phosphate deaminase"/>
    <property type="match status" value="1"/>
</dbReference>
<reference evidence="6 7" key="1">
    <citation type="submission" date="2020-07" db="EMBL/GenBank/DDBJ databases">
        <title>Endozoicomonas sp. nov., isolated from sediment.</title>
        <authorList>
            <person name="Gu T."/>
        </authorList>
    </citation>
    <scope>NUCLEOTIDE SEQUENCE [LARGE SCALE GENOMIC DNA]</scope>
    <source>
        <strain evidence="6 7">SM1973</strain>
    </source>
</reference>
<evidence type="ECO:0000256" key="4">
    <source>
        <dbReference type="HAMAP-Rule" id="MF_01241"/>
    </source>
</evidence>
<dbReference type="InterPro" id="IPR006148">
    <property type="entry name" value="Glc/Gal-6P_isomerase"/>
</dbReference>
<dbReference type="AlphaFoldDB" id="A0A853IHQ2"/>
<feature type="active site" description="Proton acceptor; for enolization step" evidence="4">
    <location>
        <position position="67"/>
    </location>
</feature>
<comment type="function">
    <text evidence="4">Catalyzes the reversible isomerization-deamination of glucosamine 6-phosphate (GlcN6P) to form fructose 6-phosphate (Fru6P) and ammonium ion.</text>
</comment>
<comment type="similarity">
    <text evidence="4">Belongs to the glucosamine/galactosamine-6-phosphate isomerase family. NagB subfamily.</text>
</comment>
<dbReference type="InterPro" id="IPR018321">
    <property type="entry name" value="Glucosamine6P_isomerase_CS"/>
</dbReference>
<feature type="domain" description="Glucosamine/galactosamine-6-phosphate isomerase" evidence="5">
    <location>
        <begin position="9"/>
        <end position="227"/>
    </location>
</feature>
<evidence type="ECO:0000256" key="1">
    <source>
        <dbReference type="ARBA" id="ARBA00000644"/>
    </source>
</evidence>
<comment type="caution">
    <text evidence="6">The sequence shown here is derived from an EMBL/GenBank/DDBJ whole genome shotgun (WGS) entry which is preliminary data.</text>
</comment>
<dbReference type="GO" id="GO:0005737">
    <property type="term" value="C:cytoplasm"/>
    <property type="evidence" value="ECO:0007669"/>
    <property type="project" value="TreeGrafter"/>
</dbReference>
<dbReference type="NCBIfam" id="NF001684">
    <property type="entry name" value="PRK00443.1-4"/>
    <property type="match status" value="1"/>
</dbReference>
<keyword evidence="3 4" id="KW-0119">Carbohydrate metabolism</keyword>
<accession>A0A853IHQ2</accession>
<dbReference type="HAMAP" id="MF_01241">
    <property type="entry name" value="GlcN6P_deamin"/>
    <property type="match status" value="1"/>
</dbReference>
<dbReference type="GO" id="GO:0005975">
    <property type="term" value="P:carbohydrate metabolic process"/>
    <property type="evidence" value="ECO:0007669"/>
    <property type="project" value="InterPro"/>
</dbReference>
<feature type="active site" description="For ring-opening step" evidence="4">
    <location>
        <position position="136"/>
    </location>
</feature>
<dbReference type="Gene3D" id="3.40.50.1360">
    <property type="match status" value="1"/>
</dbReference>
<gene>
    <name evidence="4 6" type="primary">nagB</name>
    <name evidence="6" type="ORF">H0A36_21800</name>
</gene>
<evidence type="ECO:0000259" key="5">
    <source>
        <dbReference type="Pfam" id="PF01182"/>
    </source>
</evidence>
<dbReference type="PANTHER" id="PTHR11280">
    <property type="entry name" value="GLUCOSAMINE-6-PHOSPHATE ISOMERASE"/>
    <property type="match status" value="1"/>
</dbReference>
<feature type="active site" description="Proton acceptor; for ring-opening step" evidence="4">
    <location>
        <position position="138"/>
    </location>
</feature>
<dbReference type="CDD" id="cd01399">
    <property type="entry name" value="GlcN6P_deaminase"/>
    <property type="match status" value="1"/>
</dbReference>
<keyword evidence="7" id="KW-1185">Reference proteome</keyword>
<name>A0A853IHQ2_9GAMM</name>
<dbReference type="GO" id="GO:0019262">
    <property type="term" value="P:N-acetylneuraminate catabolic process"/>
    <property type="evidence" value="ECO:0007669"/>
    <property type="project" value="UniProtKB-UniRule"/>
</dbReference>
<organism evidence="6 7">
    <name type="scientific">Spartinivicinus marinus</name>
    <dbReference type="NCBI Taxonomy" id="2994442"/>
    <lineage>
        <taxon>Bacteria</taxon>
        <taxon>Pseudomonadati</taxon>
        <taxon>Pseudomonadota</taxon>
        <taxon>Gammaproteobacteria</taxon>
        <taxon>Oceanospirillales</taxon>
        <taxon>Zooshikellaceae</taxon>
        <taxon>Spartinivicinus</taxon>
    </lineage>
</organism>
<comment type="catalytic activity">
    <reaction evidence="1 4">
        <text>alpha-D-glucosamine 6-phosphate + H2O = beta-D-fructose 6-phosphate + NH4(+)</text>
        <dbReference type="Rhea" id="RHEA:12172"/>
        <dbReference type="ChEBI" id="CHEBI:15377"/>
        <dbReference type="ChEBI" id="CHEBI:28938"/>
        <dbReference type="ChEBI" id="CHEBI:57634"/>
        <dbReference type="ChEBI" id="CHEBI:75989"/>
        <dbReference type="EC" id="3.5.99.6"/>
    </reaction>
</comment>
<comment type="caution">
    <text evidence="4">Lacks conserved residue(s) required for the propagation of feature annotation.</text>
</comment>